<reference evidence="2" key="1">
    <citation type="journal article" date="2018" name="Nat. Microbiol.">
        <title>Leveraging single-cell genomics to expand the fungal tree of life.</title>
        <authorList>
            <person name="Ahrendt S.R."/>
            <person name="Quandt C.A."/>
            <person name="Ciobanu D."/>
            <person name="Clum A."/>
            <person name="Salamov A."/>
            <person name="Andreopoulos B."/>
            <person name="Cheng J.F."/>
            <person name="Woyke T."/>
            <person name="Pelin A."/>
            <person name="Henrissat B."/>
            <person name="Reynolds N.K."/>
            <person name="Benny G.L."/>
            <person name="Smith M.E."/>
            <person name="James T.Y."/>
            <person name="Grigoriev I.V."/>
        </authorList>
    </citation>
    <scope>NUCLEOTIDE SEQUENCE [LARGE SCALE GENOMIC DNA]</scope>
</reference>
<sequence length="226" mass="24773">MNDKAIEVMAKVVFGEMVDPGRELNGHLRQVPSSSLLEVLVGVFVKKLACRGDAVRNNFQTLVDPVLPLPLSALPERNSFTSFLKGKMKSVRQNIPTNGHPFPTPQQHITAAKQPSAPDVYIHNKDVHIPISATAAMLLRDIPNSSTKCYTRSFTLCKGMPFIYMENALGRYIALTNGTPLFAKEIICDERKPLLPSAPGLNHTLKYLPAGLLVCISTGNHSKLMA</sequence>
<evidence type="ECO:0000313" key="2">
    <source>
        <dbReference type="Proteomes" id="UP000269721"/>
    </source>
</evidence>
<protein>
    <submittedName>
        <fullName evidence="1">Uncharacterized protein</fullName>
    </submittedName>
</protein>
<dbReference type="EMBL" id="KZ993909">
    <property type="protein sequence ID" value="RKO94390.1"/>
    <property type="molecule type" value="Genomic_DNA"/>
</dbReference>
<name>A0A4P9WSV0_9FUNG</name>
<proteinExistence type="predicted"/>
<dbReference type="Proteomes" id="UP000269721">
    <property type="component" value="Unassembled WGS sequence"/>
</dbReference>
<organism evidence="1 2">
    <name type="scientific">Blyttiomyces helicus</name>
    <dbReference type="NCBI Taxonomy" id="388810"/>
    <lineage>
        <taxon>Eukaryota</taxon>
        <taxon>Fungi</taxon>
        <taxon>Fungi incertae sedis</taxon>
        <taxon>Chytridiomycota</taxon>
        <taxon>Chytridiomycota incertae sedis</taxon>
        <taxon>Chytridiomycetes</taxon>
        <taxon>Chytridiomycetes incertae sedis</taxon>
        <taxon>Blyttiomyces</taxon>
    </lineage>
</organism>
<evidence type="ECO:0000313" key="1">
    <source>
        <dbReference type="EMBL" id="RKO94390.1"/>
    </source>
</evidence>
<accession>A0A4P9WSV0</accession>
<keyword evidence="2" id="KW-1185">Reference proteome</keyword>
<dbReference type="AlphaFoldDB" id="A0A4P9WSV0"/>
<gene>
    <name evidence="1" type="ORF">BDK51DRAFT_46753</name>
</gene>